<evidence type="ECO:0000256" key="2">
    <source>
        <dbReference type="ARBA" id="ARBA00023315"/>
    </source>
</evidence>
<evidence type="ECO:0000256" key="1">
    <source>
        <dbReference type="ARBA" id="ARBA00022679"/>
    </source>
</evidence>
<organism evidence="4 5">
    <name type="scientific">Roseivivax halodurans JCM 10272</name>
    <dbReference type="NCBI Taxonomy" id="1449350"/>
    <lineage>
        <taxon>Bacteria</taxon>
        <taxon>Pseudomonadati</taxon>
        <taxon>Pseudomonadota</taxon>
        <taxon>Alphaproteobacteria</taxon>
        <taxon>Rhodobacterales</taxon>
        <taxon>Roseobacteraceae</taxon>
        <taxon>Roseivivax</taxon>
    </lineage>
</organism>
<keyword evidence="2" id="KW-0012">Acyltransferase</keyword>
<name>X7EC48_9RHOB</name>
<dbReference type="InterPro" id="IPR016181">
    <property type="entry name" value="Acyl_CoA_acyltransferase"/>
</dbReference>
<evidence type="ECO:0000313" key="4">
    <source>
        <dbReference type="EMBL" id="ETX13405.1"/>
    </source>
</evidence>
<proteinExistence type="predicted"/>
<dbReference type="SUPFAM" id="SSF55729">
    <property type="entry name" value="Acyl-CoA N-acyltransferases (Nat)"/>
    <property type="match status" value="1"/>
</dbReference>
<dbReference type="Proteomes" id="UP000022447">
    <property type="component" value="Unassembled WGS sequence"/>
</dbReference>
<protein>
    <recommendedName>
        <fullName evidence="3">N-acetyltransferase domain-containing protein</fullName>
    </recommendedName>
</protein>
<gene>
    <name evidence="4" type="ORF">OCH239_10510</name>
</gene>
<dbReference type="PROSITE" id="PS51186">
    <property type="entry name" value="GNAT"/>
    <property type="match status" value="1"/>
</dbReference>
<dbReference type="STRING" id="1449350.OCH239_10510"/>
<dbReference type="PANTHER" id="PTHR43877">
    <property type="entry name" value="AMINOALKYLPHOSPHONATE N-ACETYLTRANSFERASE-RELATED-RELATED"/>
    <property type="match status" value="1"/>
</dbReference>
<dbReference type="EMBL" id="JALZ01000027">
    <property type="protein sequence ID" value="ETX13405.1"/>
    <property type="molecule type" value="Genomic_DNA"/>
</dbReference>
<dbReference type="CDD" id="cd04301">
    <property type="entry name" value="NAT_SF"/>
    <property type="match status" value="1"/>
</dbReference>
<dbReference type="eggNOG" id="COG0456">
    <property type="taxonomic scope" value="Bacteria"/>
</dbReference>
<dbReference type="Gene3D" id="3.40.630.30">
    <property type="match status" value="1"/>
</dbReference>
<comment type="caution">
    <text evidence="4">The sequence shown here is derived from an EMBL/GenBank/DDBJ whole genome shotgun (WGS) entry which is preliminary data.</text>
</comment>
<reference evidence="4 5" key="1">
    <citation type="submission" date="2014-01" db="EMBL/GenBank/DDBJ databases">
        <title>Roseivivax halodurans JCM 10272 Genome Sequencing.</title>
        <authorList>
            <person name="Lai Q."/>
            <person name="Li G."/>
            <person name="Shao Z."/>
        </authorList>
    </citation>
    <scope>NUCLEOTIDE SEQUENCE [LARGE SCALE GENOMIC DNA]</scope>
    <source>
        <strain evidence="4 5">JCM 10272</strain>
    </source>
</reference>
<dbReference type="Pfam" id="PF00583">
    <property type="entry name" value="Acetyltransf_1"/>
    <property type="match status" value="1"/>
</dbReference>
<dbReference type="GO" id="GO:0016747">
    <property type="term" value="F:acyltransferase activity, transferring groups other than amino-acyl groups"/>
    <property type="evidence" value="ECO:0007669"/>
    <property type="project" value="InterPro"/>
</dbReference>
<dbReference type="PANTHER" id="PTHR43877:SF2">
    <property type="entry name" value="AMINOALKYLPHOSPHONATE N-ACETYLTRANSFERASE-RELATED"/>
    <property type="match status" value="1"/>
</dbReference>
<sequence>MTRPDQPGVTEASLPEVKIRTAEFQDLDTLTPLFEAFFAEDGISVEPAAIRTNLDRMLRDDRACFFVAEADTGIVGMVSGSLTFGVEFGGAAEVEDLYVAPRFRGLGVARTLMKRVLQWADDKGASEIILVITPEAERTQGLTRFYESFGFRNSQRITMYKSALRSTPLTSNS</sequence>
<dbReference type="InterPro" id="IPR050832">
    <property type="entry name" value="Bact_Acetyltransf"/>
</dbReference>
<feature type="domain" description="N-acetyltransferase" evidence="3">
    <location>
        <begin position="17"/>
        <end position="170"/>
    </location>
</feature>
<dbReference type="InterPro" id="IPR000182">
    <property type="entry name" value="GNAT_dom"/>
</dbReference>
<evidence type="ECO:0000259" key="3">
    <source>
        <dbReference type="PROSITE" id="PS51186"/>
    </source>
</evidence>
<dbReference type="RefSeq" id="WP_051489554.1">
    <property type="nucleotide sequence ID" value="NZ_JALZ01000027.1"/>
</dbReference>
<evidence type="ECO:0000313" key="5">
    <source>
        <dbReference type="Proteomes" id="UP000022447"/>
    </source>
</evidence>
<dbReference type="AlphaFoldDB" id="X7EC48"/>
<dbReference type="OrthoDB" id="9797456at2"/>
<keyword evidence="5" id="KW-1185">Reference proteome</keyword>
<accession>X7EC48</accession>
<keyword evidence="1" id="KW-0808">Transferase</keyword>